<keyword evidence="3" id="KW-0808">Transferase</keyword>
<dbReference type="InterPro" id="IPR014724">
    <property type="entry name" value="RNA_pol_RPB2_OB-fold"/>
</dbReference>
<dbReference type="Proteomes" id="UP000229789">
    <property type="component" value="Unassembled WGS sequence"/>
</dbReference>
<dbReference type="InterPro" id="IPR037033">
    <property type="entry name" value="DNA-dir_RNAP_su2_hyb_sf"/>
</dbReference>
<reference evidence="13 15" key="1">
    <citation type="submission" date="2017-09" db="EMBL/GenBank/DDBJ databases">
        <title>Depth-based differentiation of microbial function through sediment-hosted aquifers and enrichment of novel symbionts in the deep terrestrial subsurface.</title>
        <authorList>
            <person name="Probst A.J."/>
            <person name="Ladd B."/>
            <person name="Jarett J.K."/>
            <person name="Geller-Mcgrath D.E."/>
            <person name="Sieber C.M."/>
            <person name="Emerson J.B."/>
            <person name="Anantharaman K."/>
            <person name="Thomas B.C."/>
            <person name="Malmstrom R."/>
            <person name="Stieglmeier M."/>
            <person name="Klingl A."/>
            <person name="Woyke T."/>
            <person name="Ryan C.M."/>
            <person name="Banfield J.F."/>
        </authorList>
    </citation>
    <scope>NUCLEOTIDE SEQUENCE [LARGE SCALE GENOMIC DNA]</scope>
    <source>
        <strain evidence="13">CG18_big_fil_WC_8_21_14_2_50_31_19</strain>
        <strain evidence="14">CG_4_9_14_0_8_um_filter_31_21</strain>
    </source>
</reference>
<evidence type="ECO:0000259" key="12">
    <source>
        <dbReference type="Pfam" id="PF04567"/>
    </source>
</evidence>
<dbReference type="Gene3D" id="2.40.270.10">
    <property type="entry name" value="DNA-directed RNA polymerase, subunit 2, domain 6"/>
    <property type="match status" value="1"/>
</dbReference>
<evidence type="ECO:0000313" key="14">
    <source>
        <dbReference type="EMBL" id="PJC01237.1"/>
    </source>
</evidence>
<dbReference type="InterPro" id="IPR007120">
    <property type="entry name" value="DNA-dir_RNAP_su2_dom"/>
</dbReference>
<feature type="domain" description="DNA-directed RNA polymerase subunit 2 hybrid-binding" evidence="7">
    <location>
        <begin position="606"/>
        <end position="975"/>
    </location>
</feature>
<feature type="domain" description="RNA polymerase Rpb2" evidence="12">
    <location>
        <begin position="558"/>
        <end position="591"/>
    </location>
</feature>
<dbReference type="Pfam" id="PF04561">
    <property type="entry name" value="RNA_pol_Rpb2_2"/>
    <property type="match status" value="1"/>
</dbReference>
<evidence type="ECO:0000256" key="5">
    <source>
        <dbReference type="ARBA" id="ARBA00023163"/>
    </source>
</evidence>
<dbReference type="InterPro" id="IPR007641">
    <property type="entry name" value="RNA_pol_Rpb2_7"/>
</dbReference>
<dbReference type="Pfam" id="PF04563">
    <property type="entry name" value="RNA_pol_Rpb2_1"/>
    <property type="match status" value="1"/>
</dbReference>
<dbReference type="Pfam" id="PF04567">
    <property type="entry name" value="RNA_pol_Rpb2_5"/>
    <property type="match status" value="1"/>
</dbReference>
<protein>
    <recommendedName>
        <fullName evidence="1">DNA-directed RNA polymerase</fullName>
        <ecNumber evidence="1">2.7.7.6</ecNumber>
    </recommendedName>
</protein>
<dbReference type="Gene3D" id="3.90.1800.10">
    <property type="entry name" value="RNA polymerase alpha subunit dimerisation domain"/>
    <property type="match status" value="1"/>
</dbReference>
<feature type="domain" description="RNA polymerase Rpb2" evidence="11">
    <location>
        <begin position="379"/>
        <end position="440"/>
    </location>
</feature>
<dbReference type="EC" id="2.7.7.6" evidence="1"/>
<evidence type="ECO:0000259" key="10">
    <source>
        <dbReference type="Pfam" id="PF04563"/>
    </source>
</evidence>
<proteinExistence type="inferred from homology"/>
<dbReference type="InterPro" id="IPR007645">
    <property type="entry name" value="RNA_pol_Rpb2_3"/>
</dbReference>
<dbReference type="Gene3D" id="2.40.50.150">
    <property type="match status" value="1"/>
</dbReference>
<evidence type="ECO:0000259" key="7">
    <source>
        <dbReference type="Pfam" id="PF00562"/>
    </source>
</evidence>
<dbReference type="PANTHER" id="PTHR20856">
    <property type="entry name" value="DNA-DIRECTED RNA POLYMERASE I SUBUNIT 2"/>
    <property type="match status" value="1"/>
</dbReference>
<keyword evidence="2" id="KW-0240">DNA-directed RNA polymerase</keyword>
<dbReference type="GO" id="GO:0003899">
    <property type="term" value="F:DNA-directed RNA polymerase activity"/>
    <property type="evidence" value="ECO:0007669"/>
    <property type="project" value="UniProtKB-EC"/>
</dbReference>
<evidence type="ECO:0000313" key="16">
    <source>
        <dbReference type="Proteomes" id="UP000231232"/>
    </source>
</evidence>
<dbReference type="Gene3D" id="3.90.1110.10">
    <property type="entry name" value="RNA polymerase Rpb2, domain 2"/>
    <property type="match status" value="1"/>
</dbReference>
<evidence type="ECO:0000256" key="6">
    <source>
        <dbReference type="RuleBase" id="RU000434"/>
    </source>
</evidence>
<reference evidence="16" key="2">
    <citation type="submission" date="2017-09" db="EMBL/GenBank/DDBJ databases">
        <title>Depth-based differentiation of microbial function through sediment-hosted aquifers and enrichment of novel symbionts in the deep terrestrial subsurface.</title>
        <authorList>
            <person name="Probst A.J."/>
            <person name="Ladd B."/>
            <person name="Jarett J.K."/>
            <person name="Geller-Mcgrath D.E."/>
            <person name="Sieber C.M.K."/>
            <person name="Emerson J.B."/>
            <person name="Anantharaman K."/>
            <person name="Thomas B.C."/>
            <person name="Malmstrom R."/>
            <person name="Stieglmeier M."/>
            <person name="Klingl A."/>
            <person name="Woyke T."/>
            <person name="Ryan C.M."/>
            <person name="Banfield J.F."/>
        </authorList>
    </citation>
    <scope>NUCLEOTIDE SEQUENCE [LARGE SCALE GENOMIC DNA]</scope>
</reference>
<dbReference type="Pfam" id="PF04560">
    <property type="entry name" value="RNA_pol_Rpb2_7"/>
    <property type="match status" value="1"/>
</dbReference>
<evidence type="ECO:0000256" key="1">
    <source>
        <dbReference type="ARBA" id="ARBA00012418"/>
    </source>
</evidence>
<dbReference type="InterPro" id="IPR037034">
    <property type="entry name" value="RNA_pol_Rpb2_2_sf"/>
</dbReference>
<evidence type="ECO:0000256" key="3">
    <source>
        <dbReference type="ARBA" id="ARBA00022679"/>
    </source>
</evidence>
<keyword evidence="4" id="KW-0548">Nucleotidyltransferase</keyword>
<name>A0A2G9LJF3_HUBC1</name>
<dbReference type="GO" id="GO:0032549">
    <property type="term" value="F:ribonucleoside binding"/>
    <property type="evidence" value="ECO:0007669"/>
    <property type="project" value="InterPro"/>
</dbReference>
<dbReference type="EMBL" id="PFSX01000049">
    <property type="protein sequence ID" value="PJC01237.1"/>
    <property type="molecule type" value="Genomic_DNA"/>
</dbReference>
<dbReference type="InterPro" id="IPR015712">
    <property type="entry name" value="DNA-dir_RNA_pol_su2"/>
</dbReference>
<dbReference type="GO" id="GO:0006351">
    <property type="term" value="P:DNA-templated transcription"/>
    <property type="evidence" value="ECO:0007669"/>
    <property type="project" value="InterPro"/>
</dbReference>
<keyword evidence="5" id="KW-0804">Transcription</keyword>
<evidence type="ECO:0000313" key="15">
    <source>
        <dbReference type="Proteomes" id="UP000229789"/>
    </source>
</evidence>
<dbReference type="AlphaFoldDB" id="A0A2G9LJF3"/>
<dbReference type="Gene3D" id="3.90.1100.10">
    <property type="match status" value="2"/>
</dbReference>
<evidence type="ECO:0000313" key="13">
    <source>
        <dbReference type="EMBL" id="PIN66667.1"/>
    </source>
</evidence>
<evidence type="ECO:0000256" key="2">
    <source>
        <dbReference type="ARBA" id="ARBA00022478"/>
    </source>
</evidence>
<dbReference type="GO" id="GO:0000428">
    <property type="term" value="C:DNA-directed RNA polymerase complex"/>
    <property type="evidence" value="ECO:0007669"/>
    <property type="project" value="UniProtKB-KW"/>
</dbReference>
<feature type="domain" description="RNA polymerase beta subunit protrusion" evidence="10">
    <location>
        <begin position="16"/>
        <end position="354"/>
    </location>
</feature>
<sequence>MQNLELVKATINAIPLSSLHLDSYNYYVVHELINMFTTLSDITIDAGEKGIFVFSFSNPTFGTPKYSPKECILRNLNYSIPISAEVELTKQGEHILKERVKLCDFPIMIGSVIDPFFPKISVSQKIKQGLDPFDVGGYFIIDGVERFVVAIEELVSNKVLVAGERAQVFSYTGGYRAPHSLNFTKDNHLVLSFGRFKSLPIVALFKILGIESDKEIIQLIDNPMMYINFQDAPKNREEAIEMIGNKAHIPKTNRRQDVLNFIHSGLLPHIGREESANKEKALYLAHMANIYYKDPKYRVDKDFIGNKELLLVGEQLKSLMNIAFNVLARDISRYFASIRTRKREWNLATIVNFESMNTYIYNALRTGAWPNGTKGVTHLLEKKNALQQLTLLRQINSNLDMDVATDEARHIHGSHVGRICIVDTPEDSKVGLTKQAAIFAITAMPVPEQKKKVEQILKEQGAKHYNFSSNIFAEKNLVFYDTIPIMTCDNIDALKSKLRDLRRQGIIDYHYQIYSKDKNLFIEAIKGMLIRALIVVNNGKSMYTKEIAAKVKKEEIKWFDLVSKGIIEYIGADEENEAFVAFSEDELTKDHTHLEINPTSVMGVAANMLPLANHSDAPRLGKSVKEVKGSAAGIYSSNFFNTYDVNKHVLNYLQKPLVRTAYHDLFEKSLLMGGQNLVVAFVEGGSNMEDALIFNKASIERGVGRSIFLTHKEVIEKKYANGLSEKIQIPAEDVKGKSDTIYYSKLEGDGIIKVGETISRNNILVGKVAPPRFMSGYFNVEGYLSLWDTSISSNDFVDYNIDDILVTFNDGLEKIVKIRMYYDCIPEIGDKFSLREGQKGVISAIVPENDMPFSEKGIIPDVLFNPHGVPSRMTYAQLLSGILAKYAVLTGKLQEASAFDVFDEAEIAKELEKQGFDGDGNEVMYNPRTGEKFKVKIFLVPLLYQRLEHLVSRKMQVRTTGPRTLLTRQPTEGKASAGGLKFGEMEKDALLAHGATTVLDSLFDIDSIKIPVSNQYLAPYFDYQTRTVKGISRQEKTSFVEIPFVLNTVINYLRAMGISPLLKSETDYSSVKSKEEK</sequence>
<comment type="similarity">
    <text evidence="6">Belongs to the RNA polymerase beta chain family.</text>
</comment>
<dbReference type="InterPro" id="IPR007642">
    <property type="entry name" value="RNA_pol_Rpb2_2"/>
</dbReference>
<evidence type="ECO:0000259" key="9">
    <source>
        <dbReference type="Pfam" id="PF04561"/>
    </source>
</evidence>
<gene>
    <name evidence="14" type="ORF">CO072_01935</name>
    <name evidence="13" type="ORF">COW69_00985</name>
</gene>
<accession>A0A2H9RCV4</accession>
<evidence type="ECO:0000259" key="8">
    <source>
        <dbReference type="Pfam" id="PF04560"/>
    </source>
</evidence>
<dbReference type="Pfam" id="PF00562">
    <property type="entry name" value="RNA_pol_Rpb2_6"/>
    <property type="match status" value="1"/>
</dbReference>
<dbReference type="Proteomes" id="UP000231232">
    <property type="component" value="Unassembled WGS sequence"/>
</dbReference>
<feature type="domain" description="RNA polymerase Rpb2" evidence="9">
    <location>
        <begin position="189"/>
        <end position="290"/>
    </location>
</feature>
<dbReference type="Pfam" id="PF04565">
    <property type="entry name" value="RNA_pol_Rpb2_3"/>
    <property type="match status" value="1"/>
</dbReference>
<evidence type="ECO:0000256" key="4">
    <source>
        <dbReference type="ARBA" id="ARBA00022695"/>
    </source>
</evidence>
<dbReference type="EMBL" id="PCUF01000009">
    <property type="protein sequence ID" value="PIN66667.1"/>
    <property type="molecule type" value="Genomic_DNA"/>
</dbReference>
<dbReference type="GO" id="GO:0003677">
    <property type="term" value="F:DNA binding"/>
    <property type="evidence" value="ECO:0007669"/>
    <property type="project" value="InterPro"/>
</dbReference>
<accession>A0A2G9LJF3</accession>
<dbReference type="InterPro" id="IPR007647">
    <property type="entry name" value="RNA_pol_Rpb2_5"/>
</dbReference>
<comment type="caution">
    <text evidence="13">The sequence shown here is derived from an EMBL/GenBank/DDBJ whole genome shotgun (WGS) entry which is preliminary data.</text>
</comment>
<evidence type="ECO:0000259" key="11">
    <source>
        <dbReference type="Pfam" id="PF04565"/>
    </source>
</evidence>
<dbReference type="InterPro" id="IPR007644">
    <property type="entry name" value="RNA_pol_bsu_protrusion"/>
</dbReference>
<dbReference type="SUPFAM" id="SSF64484">
    <property type="entry name" value="beta and beta-prime subunits of DNA dependent RNA-polymerase"/>
    <property type="match status" value="1"/>
</dbReference>
<dbReference type="CDD" id="cd00653">
    <property type="entry name" value="RNA_pol_B_RPB2"/>
    <property type="match status" value="1"/>
</dbReference>
<feature type="domain" description="RNA polymerase Rpb2" evidence="8">
    <location>
        <begin position="978"/>
        <end position="1062"/>
    </location>
</feature>
<organism evidence="13 15">
    <name type="scientific">Huberarchaeum crystalense</name>
    <dbReference type="NCBI Taxonomy" id="2014257"/>
    <lineage>
        <taxon>Archaea</taxon>
        <taxon>Candidatus Huberarchaeota</taxon>
        <taxon>Candidatus Huberarchaeia</taxon>
        <taxon>Candidatus Huberarchaeales</taxon>
        <taxon>Candidatus Huberarchaeaceae</taxon>
        <taxon>Candidatus Huberarchaeum</taxon>
    </lineage>
</organism>